<evidence type="ECO:0000313" key="5">
    <source>
        <dbReference type="EMBL" id="KAF0290063.1"/>
    </source>
</evidence>
<feature type="chain" id="PRO_5025426693" evidence="3">
    <location>
        <begin position="17"/>
        <end position="176"/>
    </location>
</feature>
<dbReference type="AlphaFoldDB" id="A0A6A4V8Q7"/>
<dbReference type="PANTHER" id="PTHR24251">
    <property type="entry name" value="OVOCHYMASE-RELATED"/>
    <property type="match status" value="1"/>
</dbReference>
<keyword evidence="5" id="KW-0675">Receptor</keyword>
<sequence length="176" mass="19862">MFRLTICCLVLGAALAKPAEKASDKSTNHAASSNSEMLHSRKTVIEVGESRGLSDDPQPLPKPTTNSTELRGIDYFLLYPGQYYFTSTNHPNNYPNYDYFCYVFETASGYPMEIYCNPFDVEPHPNCEYDWLQLNGDKFCGYTSSGFYYYGSYIVVEFSSDGSTTYPGFYCTITVP</sequence>
<dbReference type="Pfam" id="PF00431">
    <property type="entry name" value="CUB"/>
    <property type="match status" value="1"/>
</dbReference>
<dbReference type="Gene3D" id="2.60.120.290">
    <property type="entry name" value="Spermadhesin, CUB domain"/>
    <property type="match status" value="1"/>
</dbReference>
<keyword evidence="6" id="KW-1185">Reference proteome</keyword>
<dbReference type="CDD" id="cd00041">
    <property type="entry name" value="CUB"/>
    <property type="match status" value="1"/>
</dbReference>
<dbReference type="InterPro" id="IPR035914">
    <property type="entry name" value="Sperma_CUB_dom_sf"/>
</dbReference>
<feature type="domain" description="CUB" evidence="4">
    <location>
        <begin position="73"/>
        <end position="176"/>
    </location>
</feature>
<reference evidence="5 6" key="1">
    <citation type="submission" date="2019-07" db="EMBL/GenBank/DDBJ databases">
        <title>Draft genome assembly of a fouling barnacle, Amphibalanus amphitrite (Darwin, 1854): The first reference genome for Thecostraca.</title>
        <authorList>
            <person name="Kim W."/>
        </authorList>
    </citation>
    <scope>NUCLEOTIDE SEQUENCE [LARGE SCALE GENOMIC DNA]</scope>
    <source>
        <strain evidence="5">SNU_AA5</strain>
        <tissue evidence="5">Soma without cirri and trophi</tissue>
    </source>
</reference>
<evidence type="ECO:0000256" key="3">
    <source>
        <dbReference type="SAM" id="SignalP"/>
    </source>
</evidence>
<dbReference type="EMBL" id="VIIS01001984">
    <property type="protein sequence ID" value="KAF0290063.1"/>
    <property type="molecule type" value="Genomic_DNA"/>
</dbReference>
<feature type="signal peptide" evidence="3">
    <location>
        <begin position="1"/>
        <end position="16"/>
    </location>
</feature>
<organism evidence="5 6">
    <name type="scientific">Amphibalanus amphitrite</name>
    <name type="common">Striped barnacle</name>
    <name type="synonym">Balanus amphitrite</name>
    <dbReference type="NCBI Taxonomy" id="1232801"/>
    <lineage>
        <taxon>Eukaryota</taxon>
        <taxon>Metazoa</taxon>
        <taxon>Ecdysozoa</taxon>
        <taxon>Arthropoda</taxon>
        <taxon>Crustacea</taxon>
        <taxon>Multicrustacea</taxon>
        <taxon>Cirripedia</taxon>
        <taxon>Thoracica</taxon>
        <taxon>Thoracicalcarea</taxon>
        <taxon>Balanomorpha</taxon>
        <taxon>Balanoidea</taxon>
        <taxon>Balanidae</taxon>
        <taxon>Amphibalaninae</taxon>
        <taxon>Amphibalanus</taxon>
    </lineage>
</organism>
<evidence type="ECO:0000259" key="4">
    <source>
        <dbReference type="SMART" id="SM00042"/>
    </source>
</evidence>
<dbReference type="SUPFAM" id="SSF49854">
    <property type="entry name" value="Spermadhesin, CUB domain"/>
    <property type="match status" value="1"/>
</dbReference>
<keyword evidence="3" id="KW-0732">Signal</keyword>
<proteinExistence type="predicted"/>
<keyword evidence="2" id="KW-1015">Disulfide bond</keyword>
<keyword evidence="1" id="KW-0677">Repeat</keyword>
<dbReference type="SMART" id="SM00042">
    <property type="entry name" value="CUB"/>
    <property type="match status" value="1"/>
</dbReference>
<comment type="caution">
    <text evidence="5">The sequence shown here is derived from an EMBL/GenBank/DDBJ whole genome shotgun (WGS) entry which is preliminary data.</text>
</comment>
<evidence type="ECO:0000256" key="1">
    <source>
        <dbReference type="ARBA" id="ARBA00022737"/>
    </source>
</evidence>
<dbReference type="PANTHER" id="PTHR24251:SF41">
    <property type="entry name" value="DELETED IN MALIGNANT BRAIN TUMORS 1 PROTEIN-LIKE"/>
    <property type="match status" value="1"/>
</dbReference>
<dbReference type="Proteomes" id="UP000440578">
    <property type="component" value="Unassembled WGS sequence"/>
</dbReference>
<evidence type="ECO:0000256" key="2">
    <source>
        <dbReference type="ARBA" id="ARBA00023157"/>
    </source>
</evidence>
<accession>A0A6A4V8Q7</accession>
<gene>
    <name evidence="5" type="primary">Adgrg6_0</name>
    <name evidence="5" type="ORF">FJT64_011724</name>
</gene>
<name>A0A6A4V8Q7_AMPAM</name>
<evidence type="ECO:0000313" key="6">
    <source>
        <dbReference type="Proteomes" id="UP000440578"/>
    </source>
</evidence>
<protein>
    <submittedName>
        <fullName evidence="5">Adhesion G-protein coupled receptor G6</fullName>
    </submittedName>
</protein>
<dbReference type="InterPro" id="IPR000859">
    <property type="entry name" value="CUB_dom"/>
</dbReference>